<comment type="pathway">
    <text evidence="10">Cell wall biogenesis; peptidoglycan recycling.</text>
</comment>
<evidence type="ECO:0000313" key="13">
    <source>
        <dbReference type="Proteomes" id="UP000308917"/>
    </source>
</evidence>
<keyword evidence="9 10" id="KW-0961">Cell wall biogenesis/degradation</keyword>
<feature type="domain" description="Glycoside hydrolase family 3 N-terminal" evidence="11">
    <location>
        <begin position="20"/>
        <end position="332"/>
    </location>
</feature>
<keyword evidence="3 10" id="KW-0132">Cell division</keyword>
<keyword evidence="2 10" id="KW-0963">Cytoplasm</keyword>
<dbReference type="Gene3D" id="3.20.20.300">
    <property type="entry name" value="Glycoside hydrolase, family 3, N-terminal domain"/>
    <property type="match status" value="1"/>
</dbReference>
<keyword evidence="7 10" id="KW-0326">Glycosidase</keyword>
<evidence type="ECO:0000313" key="12">
    <source>
        <dbReference type="EMBL" id="THU04176.1"/>
    </source>
</evidence>
<feature type="site" description="Important for catalytic activity" evidence="10">
    <location>
        <position position="197"/>
    </location>
</feature>
<evidence type="ECO:0000256" key="4">
    <source>
        <dbReference type="ARBA" id="ARBA00022801"/>
    </source>
</evidence>
<evidence type="ECO:0000256" key="3">
    <source>
        <dbReference type="ARBA" id="ARBA00022618"/>
    </source>
</evidence>
<sequence>MRNTASLHAPLLIDIEGPQLQSVDRERLVHPLVGGLTLFARNWENRRQLVQLCADIKAVRPDLLIAVDQEGGRVQRFRTDGFTNLPPMRALGQMWQHDDTKGLHRHLPGSGAMVAMNAATVTGYVLASELRACGVDLTFAPVVDLDWGGSTVIGDRALHSDARVVSVLAKSLTQGLLQAGMAHCAKHFPGHGFVVADSHVDIPIDARSLTAILRDDAAPYQWLRASLTAVMVAHVVYSKVDRRPAGYSARWLQDVLRNQVGFDGAVFSDDLSMEGGRVLEGKPVSTTQAGVAALNAGCDLLLLCNQSLHGGAALDQWIDGMADALKIGQWQQNAHSERRRLAMLPQTPPMAWDDLMQHPAYLQALEQLP</sequence>
<accession>A0A4V6T2T2</accession>
<dbReference type="InterPro" id="IPR036962">
    <property type="entry name" value="Glyco_hydro_3_N_sf"/>
</dbReference>
<dbReference type="AlphaFoldDB" id="A0A4V6T2T2"/>
<dbReference type="GO" id="GO:0005975">
    <property type="term" value="P:carbohydrate metabolic process"/>
    <property type="evidence" value="ECO:0007669"/>
    <property type="project" value="InterPro"/>
</dbReference>
<dbReference type="GO" id="GO:0008360">
    <property type="term" value="P:regulation of cell shape"/>
    <property type="evidence" value="ECO:0007669"/>
    <property type="project" value="UniProtKB-KW"/>
</dbReference>
<dbReference type="HAMAP" id="MF_00364">
    <property type="entry name" value="NagZ"/>
    <property type="match status" value="1"/>
</dbReference>
<name>A0A4V6T2T2_9BURK</name>
<evidence type="ECO:0000256" key="5">
    <source>
        <dbReference type="ARBA" id="ARBA00022960"/>
    </source>
</evidence>
<evidence type="ECO:0000256" key="10">
    <source>
        <dbReference type="HAMAP-Rule" id="MF_00364"/>
    </source>
</evidence>
<dbReference type="EC" id="3.2.1.52" evidence="10"/>
<keyword evidence="6 10" id="KW-0573">Peptidoglycan synthesis</keyword>
<evidence type="ECO:0000256" key="8">
    <source>
        <dbReference type="ARBA" id="ARBA00023306"/>
    </source>
</evidence>
<comment type="similarity">
    <text evidence="10">Belongs to the glycosyl hydrolase 3 family. NagZ subfamily.</text>
</comment>
<organism evidence="12 13">
    <name type="scientific">Lampropedia puyangensis</name>
    <dbReference type="NCBI Taxonomy" id="1330072"/>
    <lineage>
        <taxon>Bacteria</taxon>
        <taxon>Pseudomonadati</taxon>
        <taxon>Pseudomonadota</taxon>
        <taxon>Betaproteobacteria</taxon>
        <taxon>Burkholderiales</taxon>
        <taxon>Comamonadaceae</taxon>
        <taxon>Lampropedia</taxon>
    </lineage>
</organism>
<dbReference type="PANTHER" id="PTHR30480:SF13">
    <property type="entry name" value="BETA-HEXOSAMINIDASE"/>
    <property type="match status" value="1"/>
</dbReference>
<dbReference type="UniPathway" id="UPA00544"/>
<keyword evidence="5 10" id="KW-0133">Cell shape</keyword>
<dbReference type="SUPFAM" id="SSF51445">
    <property type="entry name" value="(Trans)glycosidases"/>
    <property type="match status" value="1"/>
</dbReference>
<reference evidence="12 13" key="1">
    <citation type="journal article" date="2015" name="Antonie Van Leeuwenhoek">
        <title>Lampropedia puyangensis sp. nov., isolated from symptomatic bark of Populus ? euramericana canker and emended description of Lampropedia hyalina (Ehrenberg 1832) Lee et al. 2004.</title>
        <authorList>
            <person name="Li Y."/>
            <person name="Wang T."/>
            <person name="Piao C.G."/>
            <person name="Wang L.F."/>
            <person name="Tian G.Z."/>
            <person name="Zhu T.H."/>
            <person name="Guo M.W."/>
        </authorList>
    </citation>
    <scope>NUCLEOTIDE SEQUENCE [LARGE SCALE GENOMIC DNA]</scope>
    <source>
        <strain evidence="12 13">2-bin</strain>
    </source>
</reference>
<keyword evidence="4 10" id="KW-0378">Hydrolase</keyword>
<gene>
    <name evidence="10 12" type="primary">nagZ</name>
    <name evidence="12" type="ORF">E9531_05100</name>
</gene>
<feature type="binding site" evidence="10">
    <location>
        <position position="156"/>
    </location>
    <ligand>
        <name>substrate</name>
    </ligand>
</feature>
<dbReference type="InterPro" id="IPR050226">
    <property type="entry name" value="NagZ_Beta-hexosaminidase"/>
</dbReference>
<dbReference type="GO" id="GO:0071555">
    <property type="term" value="P:cell wall organization"/>
    <property type="evidence" value="ECO:0007669"/>
    <property type="project" value="UniProtKB-KW"/>
</dbReference>
<comment type="caution">
    <text evidence="12">The sequence shown here is derived from an EMBL/GenBank/DDBJ whole genome shotgun (WGS) entry which is preliminary data.</text>
</comment>
<dbReference type="OrthoDB" id="9786661at2"/>
<dbReference type="NCBIfam" id="NF003740">
    <property type="entry name" value="PRK05337.1"/>
    <property type="match status" value="1"/>
</dbReference>
<dbReference type="InterPro" id="IPR017853">
    <property type="entry name" value="GH"/>
</dbReference>
<feature type="binding site" evidence="10">
    <location>
        <begin position="186"/>
        <end position="187"/>
    </location>
    <ligand>
        <name>substrate</name>
    </ligand>
</feature>
<dbReference type="Proteomes" id="UP000308917">
    <property type="component" value="Unassembled WGS sequence"/>
</dbReference>
<keyword evidence="8 10" id="KW-0131">Cell cycle</keyword>
<evidence type="ECO:0000256" key="9">
    <source>
        <dbReference type="ARBA" id="ARBA00023316"/>
    </source>
</evidence>
<evidence type="ECO:0000256" key="1">
    <source>
        <dbReference type="ARBA" id="ARBA00001231"/>
    </source>
</evidence>
<keyword evidence="13" id="KW-1185">Reference proteome</keyword>
<proteinExistence type="inferred from homology"/>
<evidence type="ECO:0000259" key="11">
    <source>
        <dbReference type="Pfam" id="PF00933"/>
    </source>
</evidence>
<dbReference type="GO" id="GO:0009252">
    <property type="term" value="P:peptidoglycan biosynthetic process"/>
    <property type="evidence" value="ECO:0007669"/>
    <property type="project" value="UniProtKB-KW"/>
</dbReference>
<dbReference type="GO" id="GO:0009254">
    <property type="term" value="P:peptidoglycan turnover"/>
    <property type="evidence" value="ECO:0007669"/>
    <property type="project" value="UniProtKB-UniRule"/>
</dbReference>
<feature type="binding site" evidence="10">
    <location>
        <position position="68"/>
    </location>
    <ligand>
        <name>substrate</name>
    </ligand>
</feature>
<dbReference type="InterPro" id="IPR022956">
    <property type="entry name" value="Beta_hexosaminidase_bac"/>
</dbReference>
<dbReference type="EMBL" id="STFG01000003">
    <property type="protein sequence ID" value="THU04176.1"/>
    <property type="molecule type" value="Genomic_DNA"/>
</dbReference>
<evidence type="ECO:0000256" key="2">
    <source>
        <dbReference type="ARBA" id="ARBA00022490"/>
    </source>
</evidence>
<comment type="function">
    <text evidence="10">Plays a role in peptidoglycan recycling by cleaving the terminal beta-1,4-linked N-acetylglucosamine (GlcNAc) from peptide-linked peptidoglycan fragments, giving rise to free GlcNAc, anhydro-N-acetylmuramic acid and anhydro-N-acetylmuramic acid-linked peptides.</text>
</comment>
<comment type="subcellular location">
    <subcellularLocation>
        <location evidence="10">Cytoplasm</location>
    </subcellularLocation>
</comment>
<dbReference type="GO" id="GO:0004563">
    <property type="term" value="F:beta-N-acetylhexosaminidase activity"/>
    <property type="evidence" value="ECO:0007669"/>
    <property type="project" value="UniProtKB-UniRule"/>
</dbReference>
<dbReference type="PANTHER" id="PTHR30480">
    <property type="entry name" value="BETA-HEXOSAMINIDASE-RELATED"/>
    <property type="match status" value="1"/>
</dbReference>
<dbReference type="Pfam" id="PF00933">
    <property type="entry name" value="Glyco_hydro_3"/>
    <property type="match status" value="1"/>
</dbReference>
<dbReference type="InterPro" id="IPR001764">
    <property type="entry name" value="Glyco_hydro_3_N"/>
</dbReference>
<feature type="binding site" evidence="10">
    <location>
        <position position="76"/>
    </location>
    <ligand>
        <name>substrate</name>
    </ligand>
</feature>
<comment type="catalytic activity">
    <reaction evidence="1 10">
        <text>Hydrolysis of terminal non-reducing N-acetyl-D-hexosamine residues in N-acetyl-beta-D-hexosaminides.</text>
        <dbReference type="EC" id="3.2.1.52"/>
    </reaction>
</comment>
<dbReference type="GO" id="GO:0005737">
    <property type="term" value="C:cytoplasm"/>
    <property type="evidence" value="ECO:0007669"/>
    <property type="project" value="UniProtKB-SubCell"/>
</dbReference>
<dbReference type="GO" id="GO:0051301">
    <property type="term" value="P:cell division"/>
    <property type="evidence" value="ECO:0007669"/>
    <property type="project" value="UniProtKB-KW"/>
</dbReference>
<feature type="active site" description="Proton donor/acceptor" evidence="10">
    <location>
        <position position="199"/>
    </location>
</feature>
<evidence type="ECO:0000256" key="6">
    <source>
        <dbReference type="ARBA" id="ARBA00022984"/>
    </source>
</evidence>
<protein>
    <recommendedName>
        <fullName evidence="10">Beta-hexosaminidase</fullName>
        <ecNumber evidence="10">3.2.1.52</ecNumber>
    </recommendedName>
    <alternativeName>
        <fullName evidence="10">Beta-N-acetylhexosaminidase</fullName>
    </alternativeName>
    <alternativeName>
        <fullName evidence="10">N-acetyl-beta-glucosaminidase</fullName>
    </alternativeName>
</protein>
<feature type="active site" description="Nucleophile" evidence="10">
    <location>
        <position position="269"/>
    </location>
</feature>
<evidence type="ECO:0000256" key="7">
    <source>
        <dbReference type="ARBA" id="ARBA00023295"/>
    </source>
</evidence>